<evidence type="ECO:0000313" key="4">
    <source>
        <dbReference type="Proteomes" id="UP001139353"/>
    </source>
</evidence>
<organism evidence="3 4">
    <name type="scientific">Scleromatobacter humisilvae</name>
    <dbReference type="NCBI Taxonomy" id="2897159"/>
    <lineage>
        <taxon>Bacteria</taxon>
        <taxon>Pseudomonadati</taxon>
        <taxon>Pseudomonadota</taxon>
        <taxon>Betaproteobacteria</taxon>
        <taxon>Burkholderiales</taxon>
        <taxon>Sphaerotilaceae</taxon>
        <taxon>Scleromatobacter</taxon>
    </lineage>
</organism>
<feature type="signal peptide" evidence="2">
    <location>
        <begin position="1"/>
        <end position="29"/>
    </location>
</feature>
<comment type="caution">
    <text evidence="3">The sequence shown here is derived from an EMBL/GenBank/DDBJ whole genome shotgun (WGS) entry which is preliminary data.</text>
</comment>
<accession>A0A9X2C1F8</accession>
<evidence type="ECO:0000256" key="1">
    <source>
        <dbReference type="SAM" id="MobiDB-lite"/>
    </source>
</evidence>
<sequence length="331" mass="33358">MRGTTIKARLARCLCAAAAWLPLVAGARAVTSIEVTGLHVAVTSMWPGHVAEIVFAGAGGSTSESDAISGDWSNSDSSRSAGGRAFGQVATGTALDPGVRVTASLTGNVFNAGATVRTSAFADGAGGDAFGQGLVGLGDGVSAAKFTLAPGTRMRIWADVQATASVSAGSPFDFADSGLSMAVSDMDGLGLQFDRVSFDALAVGAFGAYDDVEAWTVGLSYENDTDAPLSGLFSGYVASIASASAPVSAVPEPGAAATLCAGSLLLAMLARAMKKAGKSRPFGGRQRREGAEDQPSDVSVTASSSCERSTSSTKAIGALSPLRKPIFRMRV</sequence>
<keyword evidence="2" id="KW-0732">Signal</keyword>
<reference evidence="3" key="1">
    <citation type="submission" date="2021-11" db="EMBL/GenBank/DDBJ databases">
        <title>BS-T2-15 a new species belonging to the Comamonadaceae family isolated from the soil of a French oak forest.</title>
        <authorList>
            <person name="Mieszkin S."/>
            <person name="Alain K."/>
        </authorList>
    </citation>
    <scope>NUCLEOTIDE SEQUENCE</scope>
    <source>
        <strain evidence="3">BS-T2-15</strain>
    </source>
</reference>
<keyword evidence="4" id="KW-1185">Reference proteome</keyword>
<dbReference type="Proteomes" id="UP001139353">
    <property type="component" value="Unassembled WGS sequence"/>
</dbReference>
<evidence type="ECO:0000313" key="3">
    <source>
        <dbReference type="EMBL" id="MCK9685729.1"/>
    </source>
</evidence>
<feature type="region of interest" description="Disordered" evidence="1">
    <location>
        <begin position="278"/>
        <end position="313"/>
    </location>
</feature>
<name>A0A9X2C1F8_9BURK</name>
<feature type="compositionally biased region" description="Low complexity" evidence="1">
    <location>
        <begin position="299"/>
        <end position="313"/>
    </location>
</feature>
<gene>
    <name evidence="3" type="ORF">LPC04_08405</name>
</gene>
<proteinExistence type="predicted"/>
<evidence type="ECO:0000256" key="2">
    <source>
        <dbReference type="SAM" id="SignalP"/>
    </source>
</evidence>
<dbReference type="RefSeq" id="WP_275681724.1">
    <property type="nucleotide sequence ID" value="NZ_JAJLJH010000001.1"/>
</dbReference>
<dbReference type="AlphaFoldDB" id="A0A9X2C1F8"/>
<protein>
    <recommendedName>
        <fullName evidence="5">PEP-CTERM protein-sorting domain-containing protein</fullName>
    </recommendedName>
</protein>
<feature type="chain" id="PRO_5040954725" description="PEP-CTERM protein-sorting domain-containing protein" evidence="2">
    <location>
        <begin position="30"/>
        <end position="331"/>
    </location>
</feature>
<dbReference type="EMBL" id="JAJLJH010000001">
    <property type="protein sequence ID" value="MCK9685729.1"/>
    <property type="molecule type" value="Genomic_DNA"/>
</dbReference>
<evidence type="ECO:0008006" key="5">
    <source>
        <dbReference type="Google" id="ProtNLM"/>
    </source>
</evidence>